<feature type="compositionally biased region" description="Polar residues" evidence="1">
    <location>
        <begin position="21"/>
        <end position="40"/>
    </location>
</feature>
<dbReference type="Proteomes" id="UP000218209">
    <property type="component" value="Unassembled WGS sequence"/>
</dbReference>
<feature type="compositionally biased region" description="Low complexity" evidence="1">
    <location>
        <begin position="119"/>
        <end position="132"/>
    </location>
</feature>
<sequence>MGRRCSFMGFRANRTACAGLPTTSSRPDGTCTPPSSQATHTRAPRGRPSPSNRPSAAATRSPPPSRATPTWRRRLGTPRRRRGTPPPPPNCLRRSPPRCRRSPARGPSTPTSAPSSRGATPTRLPPALTAPRGTMGRLPRRRCATWRASQGRSWRSARRWGGRRRCGRAPWGVAASATCSPARRCCACTGRIGDEWQWPSGRWVLGPSRGGRRPTGSHCRVLPPMTCLGARSPPPPPSSRPTRPAAPSSS</sequence>
<dbReference type="AlphaFoldDB" id="A0A1X6P3G7"/>
<keyword evidence="3" id="KW-1185">Reference proteome</keyword>
<proteinExistence type="predicted"/>
<feature type="compositionally biased region" description="Low complexity" evidence="1">
    <location>
        <begin position="46"/>
        <end position="60"/>
    </location>
</feature>
<evidence type="ECO:0000313" key="2">
    <source>
        <dbReference type="EMBL" id="OSX75429.1"/>
    </source>
</evidence>
<evidence type="ECO:0000256" key="1">
    <source>
        <dbReference type="SAM" id="MobiDB-lite"/>
    </source>
</evidence>
<reference evidence="2 3" key="1">
    <citation type="submission" date="2017-03" db="EMBL/GenBank/DDBJ databases">
        <title>WGS assembly of Porphyra umbilicalis.</title>
        <authorList>
            <person name="Brawley S.H."/>
            <person name="Blouin N.A."/>
            <person name="Ficko-Blean E."/>
            <person name="Wheeler G.L."/>
            <person name="Lohr M."/>
            <person name="Goodson H.V."/>
            <person name="Jenkins J.W."/>
            <person name="Blaby-Haas C.E."/>
            <person name="Helliwell K.E."/>
            <person name="Chan C."/>
            <person name="Marriage T."/>
            <person name="Bhattacharya D."/>
            <person name="Klein A.S."/>
            <person name="Badis Y."/>
            <person name="Brodie J."/>
            <person name="Cao Y."/>
            <person name="Collen J."/>
            <person name="Dittami S.M."/>
            <person name="Gachon C.M."/>
            <person name="Green B.R."/>
            <person name="Karpowicz S."/>
            <person name="Kim J.W."/>
            <person name="Kudahl U."/>
            <person name="Lin S."/>
            <person name="Michel G."/>
            <person name="Mittag M."/>
            <person name="Olson B.J."/>
            <person name="Pangilinan J."/>
            <person name="Peng Y."/>
            <person name="Qiu H."/>
            <person name="Shu S."/>
            <person name="Singer J.T."/>
            <person name="Smith A.G."/>
            <person name="Sprecher B.N."/>
            <person name="Wagner V."/>
            <person name="Wang W."/>
            <person name="Wang Z.-Y."/>
            <person name="Yan J."/>
            <person name="Yarish C."/>
            <person name="Zoeuner-Riek S."/>
            <person name="Zhuang Y."/>
            <person name="Zou Y."/>
            <person name="Lindquist E.A."/>
            <person name="Grimwood J."/>
            <person name="Barry K."/>
            <person name="Rokhsar D.S."/>
            <person name="Schmutz J."/>
            <person name="Stiller J.W."/>
            <person name="Grossman A.R."/>
            <person name="Prochnik S.E."/>
        </authorList>
    </citation>
    <scope>NUCLEOTIDE SEQUENCE [LARGE SCALE GENOMIC DNA]</scope>
    <source>
        <strain evidence="2">4086291</strain>
    </source>
</reference>
<name>A0A1X6P3G7_PORUM</name>
<protein>
    <submittedName>
        <fullName evidence="2">Uncharacterized protein</fullName>
    </submittedName>
</protein>
<feature type="region of interest" description="Disordered" evidence="1">
    <location>
        <begin position="226"/>
        <end position="250"/>
    </location>
</feature>
<evidence type="ECO:0000313" key="3">
    <source>
        <dbReference type="Proteomes" id="UP000218209"/>
    </source>
</evidence>
<feature type="compositionally biased region" description="Basic residues" evidence="1">
    <location>
        <begin position="71"/>
        <end position="83"/>
    </location>
</feature>
<gene>
    <name evidence="2" type="ORF">BU14_0237s0022</name>
</gene>
<dbReference type="EMBL" id="KV918904">
    <property type="protein sequence ID" value="OSX75429.1"/>
    <property type="molecule type" value="Genomic_DNA"/>
</dbReference>
<feature type="compositionally biased region" description="Low complexity" evidence="1">
    <location>
        <begin position="240"/>
        <end position="250"/>
    </location>
</feature>
<feature type="region of interest" description="Disordered" evidence="1">
    <location>
        <begin position="17"/>
        <end position="135"/>
    </location>
</feature>
<accession>A0A1X6P3G7</accession>
<feature type="compositionally biased region" description="Polar residues" evidence="1">
    <location>
        <begin position="108"/>
        <end position="118"/>
    </location>
</feature>
<organism evidence="2 3">
    <name type="scientific">Porphyra umbilicalis</name>
    <name type="common">Purple laver</name>
    <name type="synonym">Red alga</name>
    <dbReference type="NCBI Taxonomy" id="2786"/>
    <lineage>
        <taxon>Eukaryota</taxon>
        <taxon>Rhodophyta</taxon>
        <taxon>Bangiophyceae</taxon>
        <taxon>Bangiales</taxon>
        <taxon>Bangiaceae</taxon>
        <taxon>Porphyra</taxon>
    </lineage>
</organism>